<keyword evidence="2" id="KW-0378">Hydrolase</keyword>
<evidence type="ECO:0000259" key="1">
    <source>
        <dbReference type="Pfam" id="PF12697"/>
    </source>
</evidence>
<evidence type="ECO:0000313" key="2">
    <source>
        <dbReference type="EMBL" id="MDA0635346.1"/>
    </source>
</evidence>
<proteinExistence type="predicted"/>
<evidence type="ECO:0000313" key="3">
    <source>
        <dbReference type="Proteomes" id="UP001144036"/>
    </source>
</evidence>
<protein>
    <submittedName>
        <fullName evidence="2">Alpha/beta hydrolase</fullName>
    </submittedName>
</protein>
<dbReference type="RefSeq" id="WP_270156189.1">
    <property type="nucleotide sequence ID" value="NZ_JAPNNL010000067.1"/>
</dbReference>
<accession>A0ABT4SDS6</accession>
<dbReference type="InterPro" id="IPR050471">
    <property type="entry name" value="AB_hydrolase"/>
</dbReference>
<feature type="domain" description="AB hydrolase-1" evidence="1">
    <location>
        <begin position="40"/>
        <end position="251"/>
    </location>
</feature>
<reference evidence="2" key="1">
    <citation type="submission" date="2022-11" db="EMBL/GenBank/DDBJ databases">
        <title>Nonomuraea corallina sp. nov., a new species of the genus Nonomuraea isolated from sea side sediment in Thai sea.</title>
        <authorList>
            <person name="Ngamcharungchit C."/>
            <person name="Matsumoto A."/>
            <person name="Suriyachadkun C."/>
            <person name="Panbangred W."/>
            <person name="Inahashi Y."/>
            <person name="Intra B."/>
        </authorList>
    </citation>
    <scope>NUCLEOTIDE SEQUENCE</scope>
    <source>
        <strain evidence="2">MCN248</strain>
    </source>
</reference>
<dbReference type="Gene3D" id="3.40.50.1820">
    <property type="entry name" value="alpha/beta hydrolase"/>
    <property type="match status" value="1"/>
</dbReference>
<organism evidence="2 3">
    <name type="scientific">Nonomuraea corallina</name>
    <dbReference type="NCBI Taxonomy" id="2989783"/>
    <lineage>
        <taxon>Bacteria</taxon>
        <taxon>Bacillati</taxon>
        <taxon>Actinomycetota</taxon>
        <taxon>Actinomycetes</taxon>
        <taxon>Streptosporangiales</taxon>
        <taxon>Streptosporangiaceae</taxon>
        <taxon>Nonomuraea</taxon>
    </lineage>
</organism>
<comment type="caution">
    <text evidence="2">The sequence shown here is derived from an EMBL/GenBank/DDBJ whole genome shotgun (WGS) entry which is preliminary data.</text>
</comment>
<dbReference type="SUPFAM" id="SSF53474">
    <property type="entry name" value="alpha/beta-Hydrolases"/>
    <property type="match status" value="1"/>
</dbReference>
<dbReference type="EMBL" id="JAPNNL010000067">
    <property type="protein sequence ID" value="MDA0635346.1"/>
    <property type="molecule type" value="Genomic_DNA"/>
</dbReference>
<keyword evidence="3" id="KW-1185">Reference proteome</keyword>
<name>A0ABT4SDS6_9ACTN</name>
<dbReference type="Proteomes" id="UP001144036">
    <property type="component" value="Unassembled WGS sequence"/>
</dbReference>
<dbReference type="PANTHER" id="PTHR43433">
    <property type="entry name" value="HYDROLASE, ALPHA/BETA FOLD FAMILY PROTEIN"/>
    <property type="match status" value="1"/>
</dbReference>
<gene>
    <name evidence="2" type="ORF">OUY22_18140</name>
</gene>
<dbReference type="InterPro" id="IPR029058">
    <property type="entry name" value="AB_hydrolase_fold"/>
</dbReference>
<dbReference type="PANTHER" id="PTHR43433:SF5">
    <property type="entry name" value="AB HYDROLASE-1 DOMAIN-CONTAINING PROTEIN"/>
    <property type="match status" value="1"/>
</dbReference>
<sequence>MGTVRSKDGTIIAFDAVGEGQPLIMVDGATSHRAVNPLGAQVGELLRDGFRTYTYDRRGRGQSTDTAPYATEREIEDLAALIDDAGAPAMVCGASSGAALALDAAAAGLPINRLVLWEPPFIIDDSRPPVPPDYVQRLDDAIAKGRPGDAVEVFFTAAIGMPAEVVAGMRQSPFWPAVEEVAHTIAYDGRFVADTMAGKPLDKDRWATVDVPVLAMHGDGTEPWLMVGARAVADLLPTATLQVVKGENHGVEADVLAPVLRRFAESG</sequence>
<dbReference type="InterPro" id="IPR000073">
    <property type="entry name" value="AB_hydrolase_1"/>
</dbReference>
<dbReference type="GO" id="GO:0016787">
    <property type="term" value="F:hydrolase activity"/>
    <property type="evidence" value="ECO:0007669"/>
    <property type="project" value="UniProtKB-KW"/>
</dbReference>
<dbReference type="Pfam" id="PF12697">
    <property type="entry name" value="Abhydrolase_6"/>
    <property type="match status" value="1"/>
</dbReference>